<proteinExistence type="inferred from homology"/>
<comment type="similarity">
    <text evidence="1">Belongs to the Smg family.</text>
</comment>
<dbReference type="Proteomes" id="UP000198559">
    <property type="component" value="Unassembled WGS sequence"/>
</dbReference>
<evidence type="ECO:0000313" key="4">
    <source>
        <dbReference type="Proteomes" id="UP000198559"/>
    </source>
</evidence>
<dbReference type="HAMAP" id="MF_00598">
    <property type="entry name" value="Smg"/>
    <property type="match status" value="1"/>
</dbReference>
<evidence type="ECO:0000313" key="2">
    <source>
        <dbReference type="EMBL" id="SEH63793.1"/>
    </source>
</evidence>
<organism evidence="3 5">
    <name type="scientific">Bathymodiolus azoricus thioautotrophic gill symbiont</name>
    <dbReference type="NCBI Taxonomy" id="235205"/>
    <lineage>
        <taxon>Bacteria</taxon>
        <taxon>Pseudomonadati</taxon>
        <taxon>Pseudomonadota</taxon>
        <taxon>Gammaproteobacteria</taxon>
        <taxon>sulfur-oxidizing symbionts</taxon>
    </lineage>
</organism>
<gene>
    <name evidence="1" type="primary">smg</name>
    <name evidence="3" type="ORF">BAZSYMA_ACONTIG00231_1</name>
    <name evidence="2" type="ORF">BAZSYMB_SCAFFOLD00025_1</name>
</gene>
<dbReference type="RefSeq" id="WP_090717951.1">
    <property type="nucleotide sequence ID" value="NZ_CAESAP020000127.1"/>
</dbReference>
<dbReference type="Proteomes" id="UP000198988">
    <property type="component" value="Unassembled WGS sequence"/>
</dbReference>
<reference evidence="3" key="1">
    <citation type="submission" date="2016-06" db="EMBL/GenBank/DDBJ databases">
        <authorList>
            <person name="Olsen C.W."/>
            <person name="Carey S."/>
            <person name="Hinshaw L."/>
            <person name="Karasin A.I."/>
        </authorList>
    </citation>
    <scope>NUCLEOTIDE SEQUENCE [LARGE SCALE GENOMIC DNA]</scope>
    <source>
        <strain evidence="3">BazSymA</strain>
        <strain evidence="2">BazSymB</strain>
    </source>
</reference>
<name>A0A1H6MVB8_9GAMM</name>
<dbReference type="EMBL" id="CVUD02000059">
    <property type="protein sequence ID" value="SEH63793.1"/>
    <property type="molecule type" value="Genomic_DNA"/>
</dbReference>
<protein>
    <recommendedName>
        <fullName evidence="1">Protein Smg homolog</fullName>
    </recommendedName>
</protein>
<evidence type="ECO:0000256" key="1">
    <source>
        <dbReference type="HAMAP-Rule" id="MF_00598"/>
    </source>
</evidence>
<sequence length="163" mass="18511">MTNNNILDVLTYMFDYLFEVAEQDSSQEIDDTALKAHLSDAGFEITRIDKALSWLENIATLQDGETQPFGSANGSMRIYSEAEKLKLDTKSRGFLLFMENIGQIDANQREMIIDQIMSLGDSTISLDDLKWVVMMILGNSDDEEVSPQWLESIMFLDDNHTVQ</sequence>
<evidence type="ECO:0000313" key="3">
    <source>
        <dbReference type="EMBL" id="SEI01925.1"/>
    </source>
</evidence>
<dbReference type="STRING" id="235205.BAZSYMB_SCAFFOLD00025_1"/>
<dbReference type="PANTHER" id="PTHR38692:SF1">
    <property type="entry name" value="PROTEIN SMG"/>
    <property type="match status" value="1"/>
</dbReference>
<dbReference type="AlphaFoldDB" id="A0A1H6MVB8"/>
<dbReference type="Pfam" id="PF04361">
    <property type="entry name" value="DUF494"/>
    <property type="match status" value="1"/>
</dbReference>
<reference evidence="4 5" key="2">
    <citation type="submission" date="2016-06" db="EMBL/GenBank/DDBJ databases">
        <authorList>
            <person name="Petersen J."/>
            <person name="Sayavedra L."/>
        </authorList>
    </citation>
    <scope>NUCLEOTIDE SEQUENCE [LARGE SCALE GENOMIC DNA]</scope>
    <source>
        <strain evidence="5">BazSymA</strain>
        <strain evidence="4">BazSymB</strain>
    </source>
</reference>
<evidence type="ECO:0000313" key="5">
    <source>
        <dbReference type="Proteomes" id="UP000198988"/>
    </source>
</evidence>
<dbReference type="InterPro" id="IPR007456">
    <property type="entry name" value="Smg"/>
</dbReference>
<accession>A0A1H6MVB8</accession>
<dbReference type="EMBL" id="CDSC02000448">
    <property type="protein sequence ID" value="SEI01925.1"/>
    <property type="molecule type" value="Genomic_DNA"/>
</dbReference>
<dbReference type="PANTHER" id="PTHR38692">
    <property type="entry name" value="PROTEIN SMG"/>
    <property type="match status" value="1"/>
</dbReference>
<dbReference type="OrthoDB" id="9788984at2"/>